<dbReference type="AlphaFoldDB" id="A0A5B9MGN5"/>
<name>A0A5B9MGN5_9BACT</name>
<evidence type="ECO:0000313" key="2">
    <source>
        <dbReference type="Proteomes" id="UP000321353"/>
    </source>
</evidence>
<evidence type="ECO:0000313" key="1">
    <source>
        <dbReference type="EMBL" id="QEF99190.1"/>
    </source>
</evidence>
<protein>
    <submittedName>
        <fullName evidence="1">Uncharacterized protein</fullName>
    </submittedName>
</protein>
<proteinExistence type="predicted"/>
<accession>A0A5B9MGN5</accession>
<dbReference type="EMBL" id="CP036264">
    <property type="protein sequence ID" value="QEF99190.1"/>
    <property type="molecule type" value="Genomic_DNA"/>
</dbReference>
<reference evidence="1 2" key="1">
    <citation type="submission" date="2019-02" db="EMBL/GenBank/DDBJ databases">
        <title>Planctomycetal bacteria perform biofilm scaping via a novel small molecule.</title>
        <authorList>
            <person name="Jeske O."/>
            <person name="Boedeker C."/>
            <person name="Wiegand S."/>
            <person name="Breitling P."/>
            <person name="Kallscheuer N."/>
            <person name="Jogler M."/>
            <person name="Rohde M."/>
            <person name="Petersen J."/>
            <person name="Medema M.H."/>
            <person name="Surup F."/>
            <person name="Jogler C."/>
        </authorList>
    </citation>
    <scope>NUCLEOTIDE SEQUENCE [LARGE SCALE GENOMIC DNA]</scope>
    <source>
        <strain evidence="1 2">Mal15</strain>
    </source>
</reference>
<sequence length="31" mass="3477">MDGLLIFEAREQGAMRIHSLRFGLVLSCSLI</sequence>
<dbReference type="Proteomes" id="UP000321353">
    <property type="component" value="Chromosome"/>
</dbReference>
<gene>
    <name evidence="1" type="ORF">Mal15_32500</name>
</gene>
<keyword evidence="2" id="KW-1185">Reference proteome</keyword>
<organism evidence="1 2">
    <name type="scientific">Stieleria maiorica</name>
    <dbReference type="NCBI Taxonomy" id="2795974"/>
    <lineage>
        <taxon>Bacteria</taxon>
        <taxon>Pseudomonadati</taxon>
        <taxon>Planctomycetota</taxon>
        <taxon>Planctomycetia</taxon>
        <taxon>Pirellulales</taxon>
        <taxon>Pirellulaceae</taxon>
        <taxon>Stieleria</taxon>
    </lineage>
</organism>
<dbReference type="KEGG" id="smam:Mal15_32500"/>